<proteinExistence type="inferred from homology"/>
<feature type="transmembrane region" description="Helical" evidence="8">
    <location>
        <begin position="183"/>
        <end position="201"/>
    </location>
</feature>
<dbReference type="EC" id="2.5.1.74" evidence="8 9"/>
<dbReference type="HAMAP" id="MF_01937">
    <property type="entry name" value="MenA_1"/>
    <property type="match status" value="1"/>
</dbReference>
<keyword evidence="5 8" id="KW-0812">Transmembrane</keyword>
<dbReference type="InterPro" id="IPR026046">
    <property type="entry name" value="UBIAD1"/>
</dbReference>
<comment type="function">
    <text evidence="8">Conversion of 1,4-dihydroxy-2-naphthoate (DHNA) to demethylmenaquinone (DMK).</text>
</comment>
<evidence type="ECO:0000256" key="5">
    <source>
        <dbReference type="ARBA" id="ARBA00022692"/>
    </source>
</evidence>
<comment type="caution">
    <text evidence="10">The sequence shown here is derived from an EMBL/GenBank/DDBJ whole genome shotgun (WGS) entry which is preliminary data.</text>
</comment>
<keyword evidence="7 8" id="KW-0472">Membrane</keyword>
<dbReference type="Proteomes" id="UP001204015">
    <property type="component" value="Unassembled WGS sequence"/>
</dbReference>
<feature type="transmembrane region" description="Helical" evidence="8">
    <location>
        <begin position="45"/>
        <end position="63"/>
    </location>
</feature>
<gene>
    <name evidence="8 10" type="primary">menA</name>
    <name evidence="10" type="ORF">NG821_02245</name>
</gene>
<feature type="transmembrane region" description="Helical" evidence="8">
    <location>
        <begin position="254"/>
        <end position="272"/>
    </location>
</feature>
<evidence type="ECO:0000313" key="10">
    <source>
        <dbReference type="EMBL" id="MCO6024672.1"/>
    </source>
</evidence>
<dbReference type="InterPro" id="IPR004657">
    <property type="entry name" value="MenA"/>
</dbReference>
<dbReference type="RefSeq" id="WP_252760035.1">
    <property type="nucleotide sequence ID" value="NZ_JAMXLY010000005.1"/>
</dbReference>
<dbReference type="PANTHER" id="PTHR13929">
    <property type="entry name" value="1,4-DIHYDROXY-2-NAPHTHOATE OCTAPRENYLTRANSFERASE"/>
    <property type="match status" value="1"/>
</dbReference>
<protein>
    <recommendedName>
        <fullName evidence="8 9">1,4-dihydroxy-2-naphthoate octaprenyltransferase</fullName>
        <shortName evidence="8">DHNA-octaprenyltransferase</shortName>
        <ecNumber evidence="8 9">2.5.1.74</ecNumber>
    </recommendedName>
</protein>
<evidence type="ECO:0000256" key="4">
    <source>
        <dbReference type="ARBA" id="ARBA00022679"/>
    </source>
</evidence>
<dbReference type="InterPro" id="IPR000537">
    <property type="entry name" value="UbiA_prenyltransferase"/>
</dbReference>
<dbReference type="EMBL" id="JAMXLY010000005">
    <property type="protein sequence ID" value="MCO6024672.1"/>
    <property type="molecule type" value="Genomic_DNA"/>
</dbReference>
<evidence type="ECO:0000256" key="1">
    <source>
        <dbReference type="ARBA" id="ARBA00004141"/>
    </source>
</evidence>
<comment type="similarity">
    <text evidence="8">Belongs to the MenA family. Type 1 subfamily.</text>
</comment>
<evidence type="ECO:0000256" key="3">
    <source>
        <dbReference type="ARBA" id="ARBA00022475"/>
    </source>
</evidence>
<feature type="transmembrane region" description="Helical" evidence="8">
    <location>
        <begin position="153"/>
        <end position="171"/>
    </location>
</feature>
<feature type="transmembrane region" description="Helical" evidence="8">
    <location>
        <begin position="229"/>
        <end position="248"/>
    </location>
</feature>
<name>A0ABT1BUA8_9BACT</name>
<organism evidence="10 11">
    <name type="scientific">Segatella cerevisiae</name>
    <dbReference type="NCBI Taxonomy" id="2053716"/>
    <lineage>
        <taxon>Bacteria</taxon>
        <taxon>Pseudomonadati</taxon>
        <taxon>Bacteroidota</taxon>
        <taxon>Bacteroidia</taxon>
        <taxon>Bacteroidales</taxon>
        <taxon>Prevotellaceae</taxon>
        <taxon>Segatella</taxon>
    </lineage>
</organism>
<evidence type="ECO:0000256" key="8">
    <source>
        <dbReference type="HAMAP-Rule" id="MF_01937"/>
    </source>
</evidence>
<keyword evidence="11" id="KW-1185">Reference proteome</keyword>
<dbReference type="PIRSF" id="PIRSF005355">
    <property type="entry name" value="UBIAD1"/>
    <property type="match status" value="1"/>
</dbReference>
<dbReference type="Gene3D" id="1.10.357.140">
    <property type="entry name" value="UbiA prenyltransferase"/>
    <property type="match status" value="1"/>
</dbReference>
<comment type="pathway">
    <text evidence="8">Quinol/quinone metabolism; menaquinone biosynthesis; menaquinol from 1,4-dihydroxy-2-naphthoate: step 1/2.</text>
</comment>
<dbReference type="PANTHER" id="PTHR13929:SF0">
    <property type="entry name" value="UBIA PRENYLTRANSFERASE DOMAIN-CONTAINING PROTEIN 1"/>
    <property type="match status" value="1"/>
</dbReference>
<dbReference type="CDD" id="cd13962">
    <property type="entry name" value="PT_UbiA_UBIAD1"/>
    <property type="match status" value="1"/>
</dbReference>
<keyword evidence="3 8" id="KW-1003">Cell membrane</keyword>
<feature type="transmembrane region" description="Helical" evidence="8">
    <location>
        <begin position="293"/>
        <end position="313"/>
    </location>
</feature>
<evidence type="ECO:0000313" key="11">
    <source>
        <dbReference type="Proteomes" id="UP001204015"/>
    </source>
</evidence>
<keyword evidence="6 8" id="KW-1133">Transmembrane helix</keyword>
<dbReference type="InterPro" id="IPR044878">
    <property type="entry name" value="UbiA_sf"/>
</dbReference>
<comment type="subcellular location">
    <subcellularLocation>
        <location evidence="8">Cell membrane</location>
        <topology evidence="8">Multi-pass membrane protein</topology>
    </subcellularLocation>
    <subcellularLocation>
        <location evidence="1">Membrane</location>
        <topology evidence="1">Multi-pass membrane protein</topology>
    </subcellularLocation>
</comment>
<feature type="transmembrane region" description="Helical" evidence="8">
    <location>
        <begin position="119"/>
        <end position="141"/>
    </location>
</feature>
<evidence type="ECO:0000256" key="7">
    <source>
        <dbReference type="ARBA" id="ARBA00023136"/>
    </source>
</evidence>
<evidence type="ECO:0000256" key="6">
    <source>
        <dbReference type="ARBA" id="ARBA00022989"/>
    </source>
</evidence>
<dbReference type="NCBIfam" id="TIGR00751">
    <property type="entry name" value="menA"/>
    <property type="match status" value="1"/>
</dbReference>
<accession>A0ABT1BUA8</accession>
<keyword evidence="2 8" id="KW-0474">Menaquinone biosynthesis</keyword>
<evidence type="ECO:0000256" key="2">
    <source>
        <dbReference type="ARBA" id="ARBA00022428"/>
    </source>
</evidence>
<evidence type="ECO:0000256" key="9">
    <source>
        <dbReference type="NCBIfam" id="TIGR00751"/>
    </source>
</evidence>
<reference evidence="10 11" key="1">
    <citation type="submission" date="2022-06" db="EMBL/GenBank/DDBJ databases">
        <title>A taxonomic note on the genus Prevotella: Description of four novel genera and emended description of the genera Hallella and Xylanibacter.</title>
        <authorList>
            <person name="Hitch T.C.A."/>
        </authorList>
    </citation>
    <scope>NUCLEOTIDE SEQUENCE [LARGE SCALE GENOMIC DNA]</scope>
    <source>
        <strain evidence="10 11">DSM 100619</strain>
    </source>
</reference>
<comment type="catalytic activity">
    <reaction evidence="8">
        <text>an all-trans-polyprenyl diphosphate + 1,4-dihydroxy-2-naphthoate + H(+) = a 2-demethylmenaquinol + CO2 + diphosphate</text>
        <dbReference type="Rhea" id="RHEA:26478"/>
        <dbReference type="Rhea" id="RHEA-COMP:9563"/>
        <dbReference type="Rhea" id="RHEA-COMP:9564"/>
        <dbReference type="ChEBI" id="CHEBI:11173"/>
        <dbReference type="ChEBI" id="CHEBI:15378"/>
        <dbReference type="ChEBI" id="CHEBI:16526"/>
        <dbReference type="ChEBI" id="CHEBI:33019"/>
        <dbReference type="ChEBI" id="CHEBI:55437"/>
        <dbReference type="ChEBI" id="CHEBI:58914"/>
        <dbReference type="EC" id="2.5.1.74"/>
    </reaction>
</comment>
<dbReference type="Pfam" id="PF01040">
    <property type="entry name" value="UbiA"/>
    <property type="match status" value="1"/>
</dbReference>
<keyword evidence="4 8" id="KW-0808">Transferase</keyword>
<sequence>MNESDIKTNSFKAWILAARPKTLSGAAVPVMIGTAFAWRDAGVDYFQILPAILCFLFAFIMQIDANFINDYFDGLKGNDDRATRLGPKRACSEGWITLPRMRTGIVITTLLACATGLPLIFFGGMWMIAIGVLCVLFCFLYTTKLSYLGLGDLLVLLFFGIVPVCFTYFLDLPIQFQQITWEILFASIACGLVVDSLLIVNNYRDRDNDKRDGKMTLVVKIGAKNAERLYLVDGLVALLIMVAILANYTSGHYFQEWKVVLSIALLILYGTLHYNTYLRMKKLNHGKELNRILGMNARNMFLFGLIVAFSVILI</sequence>